<dbReference type="InterPro" id="IPR017972">
    <property type="entry name" value="Cyt_P450_CS"/>
</dbReference>
<evidence type="ECO:0000256" key="3">
    <source>
        <dbReference type="ARBA" id="ARBA00005179"/>
    </source>
</evidence>
<feature type="signal peptide" evidence="15">
    <location>
        <begin position="1"/>
        <end position="20"/>
    </location>
</feature>
<evidence type="ECO:0000256" key="8">
    <source>
        <dbReference type="ARBA" id="ARBA00022989"/>
    </source>
</evidence>
<comment type="pathway">
    <text evidence="3">Secondary metabolite biosynthesis.</text>
</comment>
<keyword evidence="5 13" id="KW-0349">Heme</keyword>
<organism evidence="16 17">
    <name type="scientific">Obba rivulosa</name>
    <dbReference type="NCBI Taxonomy" id="1052685"/>
    <lineage>
        <taxon>Eukaryota</taxon>
        <taxon>Fungi</taxon>
        <taxon>Dikarya</taxon>
        <taxon>Basidiomycota</taxon>
        <taxon>Agaricomycotina</taxon>
        <taxon>Agaricomycetes</taxon>
        <taxon>Polyporales</taxon>
        <taxon>Gelatoporiaceae</taxon>
        <taxon>Obba</taxon>
    </lineage>
</organism>
<keyword evidence="12" id="KW-0472">Membrane</keyword>
<proteinExistence type="inferred from homology"/>
<evidence type="ECO:0000256" key="13">
    <source>
        <dbReference type="PIRSR" id="PIRSR602401-1"/>
    </source>
</evidence>
<keyword evidence="15" id="KW-0732">Signal</keyword>
<dbReference type="PROSITE" id="PS00086">
    <property type="entry name" value="CYTOCHROME_P450"/>
    <property type="match status" value="1"/>
</dbReference>
<protein>
    <submittedName>
        <fullName evidence="16">Cytochrome P450</fullName>
    </submittedName>
</protein>
<feature type="chain" id="PRO_5034653587" evidence="15">
    <location>
        <begin position="21"/>
        <end position="511"/>
    </location>
</feature>
<evidence type="ECO:0000256" key="6">
    <source>
        <dbReference type="ARBA" id="ARBA00022692"/>
    </source>
</evidence>
<evidence type="ECO:0000256" key="14">
    <source>
        <dbReference type="RuleBase" id="RU000461"/>
    </source>
</evidence>
<keyword evidence="6" id="KW-0812">Transmembrane</keyword>
<dbReference type="GO" id="GO:0020037">
    <property type="term" value="F:heme binding"/>
    <property type="evidence" value="ECO:0007669"/>
    <property type="project" value="InterPro"/>
</dbReference>
<dbReference type="GO" id="GO:0016705">
    <property type="term" value="F:oxidoreductase activity, acting on paired donors, with incorporation or reduction of molecular oxygen"/>
    <property type="evidence" value="ECO:0007669"/>
    <property type="project" value="InterPro"/>
</dbReference>
<dbReference type="PRINTS" id="PR00463">
    <property type="entry name" value="EP450I"/>
</dbReference>
<dbReference type="InterPro" id="IPR001128">
    <property type="entry name" value="Cyt_P450"/>
</dbReference>
<evidence type="ECO:0000256" key="1">
    <source>
        <dbReference type="ARBA" id="ARBA00001971"/>
    </source>
</evidence>
<evidence type="ECO:0000256" key="12">
    <source>
        <dbReference type="ARBA" id="ARBA00023136"/>
    </source>
</evidence>
<dbReference type="GO" id="GO:0004497">
    <property type="term" value="F:monooxygenase activity"/>
    <property type="evidence" value="ECO:0007669"/>
    <property type="project" value="UniProtKB-KW"/>
</dbReference>
<reference evidence="16 17" key="1">
    <citation type="submission" date="2016-07" db="EMBL/GenBank/DDBJ databases">
        <title>Draft genome of the white-rot fungus Obba rivulosa 3A-2.</title>
        <authorList>
            <consortium name="DOE Joint Genome Institute"/>
            <person name="Miettinen O."/>
            <person name="Riley R."/>
            <person name="Acob R."/>
            <person name="Barry K."/>
            <person name="Cullen D."/>
            <person name="De Vries R."/>
            <person name="Hainaut M."/>
            <person name="Hatakka A."/>
            <person name="Henrissat B."/>
            <person name="Hilden K."/>
            <person name="Kuo R."/>
            <person name="Labutti K."/>
            <person name="Lipzen A."/>
            <person name="Makela M.R."/>
            <person name="Sandor L."/>
            <person name="Spatafora J.W."/>
            <person name="Grigoriev I.V."/>
            <person name="Hibbett D.S."/>
        </authorList>
    </citation>
    <scope>NUCLEOTIDE SEQUENCE [LARGE SCALE GENOMIC DNA]</scope>
    <source>
        <strain evidence="16 17">3A-2</strain>
    </source>
</reference>
<dbReference type="PANTHER" id="PTHR46300">
    <property type="entry name" value="P450, PUTATIVE (EUROFUNG)-RELATED-RELATED"/>
    <property type="match status" value="1"/>
</dbReference>
<sequence>MIHVVFAILLIILASWRLFGKRQRLPPGPRGRPLLGHLGLIPKVQPWLWFTGLARNYGEIYTLRILGRPVIVLNSFKSIEEVFIRRSNKYSNKPRRVMGELSGLTGSMSFMNPGALLRNARKQFTLELNARGIQRYHTTMEDASRMLIQDLAADLGCSKLEDHVNRAVGVVSTRISFGHSIYDPADPVMRQARELADYASHVLGGAYAILDFFPFLPSLPDWAPGTGLVRLAKSWKAQLISLADTTAGVVQRDLMAGSAPTSFMSNVYSRMHHNLEPEEEQNAKMIAVTMFAGGMLPLQSAILTFLHAMARNPESQKRAQEELDSVLGGTRLPTVADRAALPYMTAILAETLRWVPVGPLISRKALEDDEWNGYFIPKGTTLVANNWAVSRDPVMYPDPEQWRPERYLDKSEDIVNPWDYAFGYGRRKCPGLPMTDTLCFMIFATVLAVFDIKPAGRSIKQELQTKGAALCRIESAECIVRVRSPQLVGVCKETNEMDLAQPAASEPEVRP</sequence>
<dbReference type="SUPFAM" id="SSF48264">
    <property type="entry name" value="Cytochrome P450"/>
    <property type="match status" value="1"/>
</dbReference>
<evidence type="ECO:0000256" key="11">
    <source>
        <dbReference type="ARBA" id="ARBA00023033"/>
    </source>
</evidence>
<dbReference type="PRINTS" id="PR00385">
    <property type="entry name" value="P450"/>
</dbReference>
<dbReference type="GO" id="GO:0005506">
    <property type="term" value="F:iron ion binding"/>
    <property type="evidence" value="ECO:0007669"/>
    <property type="project" value="InterPro"/>
</dbReference>
<evidence type="ECO:0000313" key="17">
    <source>
        <dbReference type="Proteomes" id="UP000250043"/>
    </source>
</evidence>
<dbReference type="EMBL" id="KV722442">
    <property type="protein sequence ID" value="OCH88841.1"/>
    <property type="molecule type" value="Genomic_DNA"/>
</dbReference>
<dbReference type="Pfam" id="PF00067">
    <property type="entry name" value="p450"/>
    <property type="match status" value="1"/>
</dbReference>
<keyword evidence="17" id="KW-1185">Reference proteome</keyword>
<dbReference type="Proteomes" id="UP000250043">
    <property type="component" value="Unassembled WGS sequence"/>
</dbReference>
<keyword evidence="9 14" id="KW-0560">Oxidoreductase</keyword>
<feature type="binding site" description="axial binding residue" evidence="13">
    <location>
        <position position="429"/>
    </location>
    <ligand>
        <name>heme</name>
        <dbReference type="ChEBI" id="CHEBI:30413"/>
    </ligand>
    <ligandPart>
        <name>Fe</name>
        <dbReference type="ChEBI" id="CHEBI:18248"/>
    </ligandPart>
</feature>
<dbReference type="InterPro" id="IPR002401">
    <property type="entry name" value="Cyt_P450_E_grp-I"/>
</dbReference>
<dbReference type="OrthoDB" id="1470350at2759"/>
<comment type="cofactor">
    <cofactor evidence="1 13">
        <name>heme</name>
        <dbReference type="ChEBI" id="CHEBI:30413"/>
    </cofactor>
</comment>
<keyword evidence="8" id="KW-1133">Transmembrane helix</keyword>
<dbReference type="GO" id="GO:0016020">
    <property type="term" value="C:membrane"/>
    <property type="evidence" value="ECO:0007669"/>
    <property type="project" value="UniProtKB-SubCell"/>
</dbReference>
<dbReference type="AlphaFoldDB" id="A0A8E2DJB0"/>
<comment type="subcellular location">
    <subcellularLocation>
        <location evidence="2">Membrane</location>
        <topology evidence="2">Single-pass membrane protein</topology>
    </subcellularLocation>
</comment>
<evidence type="ECO:0000256" key="4">
    <source>
        <dbReference type="ARBA" id="ARBA00010617"/>
    </source>
</evidence>
<evidence type="ECO:0000256" key="10">
    <source>
        <dbReference type="ARBA" id="ARBA00023004"/>
    </source>
</evidence>
<evidence type="ECO:0000256" key="15">
    <source>
        <dbReference type="SAM" id="SignalP"/>
    </source>
</evidence>
<evidence type="ECO:0000256" key="9">
    <source>
        <dbReference type="ARBA" id="ARBA00023002"/>
    </source>
</evidence>
<comment type="similarity">
    <text evidence="4 14">Belongs to the cytochrome P450 family.</text>
</comment>
<keyword evidence="10 13" id="KW-0408">Iron</keyword>
<evidence type="ECO:0000256" key="7">
    <source>
        <dbReference type="ARBA" id="ARBA00022723"/>
    </source>
</evidence>
<dbReference type="PANTHER" id="PTHR46300:SF7">
    <property type="entry name" value="P450, PUTATIVE (EUROFUNG)-RELATED"/>
    <property type="match status" value="1"/>
</dbReference>
<keyword evidence="11 14" id="KW-0503">Monooxygenase</keyword>
<evidence type="ECO:0000313" key="16">
    <source>
        <dbReference type="EMBL" id="OCH88841.1"/>
    </source>
</evidence>
<keyword evidence="7 13" id="KW-0479">Metal-binding</keyword>
<accession>A0A8E2DJB0</accession>
<dbReference type="InterPro" id="IPR036396">
    <property type="entry name" value="Cyt_P450_sf"/>
</dbReference>
<gene>
    <name evidence="16" type="ORF">OBBRIDRAFT_62455</name>
</gene>
<dbReference type="InterPro" id="IPR050364">
    <property type="entry name" value="Cytochrome_P450_fung"/>
</dbReference>
<name>A0A8E2DJB0_9APHY</name>
<evidence type="ECO:0000256" key="5">
    <source>
        <dbReference type="ARBA" id="ARBA00022617"/>
    </source>
</evidence>
<evidence type="ECO:0000256" key="2">
    <source>
        <dbReference type="ARBA" id="ARBA00004167"/>
    </source>
</evidence>
<dbReference type="Gene3D" id="1.10.630.10">
    <property type="entry name" value="Cytochrome P450"/>
    <property type="match status" value="1"/>
</dbReference>